<comment type="caution">
    <text evidence="1">The sequence shown here is derived from an EMBL/GenBank/DDBJ whole genome shotgun (WGS) entry which is preliminary data.</text>
</comment>
<dbReference type="Proteomes" id="UP001458880">
    <property type="component" value="Unassembled WGS sequence"/>
</dbReference>
<evidence type="ECO:0000313" key="2">
    <source>
        <dbReference type="Proteomes" id="UP001458880"/>
    </source>
</evidence>
<name>A0AAW1MZQ0_POPJA</name>
<accession>A0AAW1MZQ0</accession>
<protein>
    <submittedName>
        <fullName evidence="1">Uncharacterized protein</fullName>
    </submittedName>
</protein>
<sequence length="83" mass="9739">MFCRRRHNLHAYQLGGNRSGYIDRKENKQHWIQTLALWNSSNNFSTSITIPVYQMERIEKMTKRPPECLSCNGLRVFPAGVKN</sequence>
<organism evidence="1 2">
    <name type="scientific">Popillia japonica</name>
    <name type="common">Japanese beetle</name>
    <dbReference type="NCBI Taxonomy" id="7064"/>
    <lineage>
        <taxon>Eukaryota</taxon>
        <taxon>Metazoa</taxon>
        <taxon>Ecdysozoa</taxon>
        <taxon>Arthropoda</taxon>
        <taxon>Hexapoda</taxon>
        <taxon>Insecta</taxon>
        <taxon>Pterygota</taxon>
        <taxon>Neoptera</taxon>
        <taxon>Endopterygota</taxon>
        <taxon>Coleoptera</taxon>
        <taxon>Polyphaga</taxon>
        <taxon>Scarabaeiformia</taxon>
        <taxon>Scarabaeidae</taxon>
        <taxon>Rutelinae</taxon>
        <taxon>Popillia</taxon>
    </lineage>
</organism>
<proteinExistence type="predicted"/>
<dbReference type="AlphaFoldDB" id="A0AAW1MZQ0"/>
<reference evidence="1 2" key="1">
    <citation type="journal article" date="2024" name="BMC Genomics">
        <title>De novo assembly and annotation of Popillia japonica's genome with initial clues to its potential as an invasive pest.</title>
        <authorList>
            <person name="Cucini C."/>
            <person name="Boschi S."/>
            <person name="Funari R."/>
            <person name="Cardaioli E."/>
            <person name="Iannotti N."/>
            <person name="Marturano G."/>
            <person name="Paoli F."/>
            <person name="Bruttini M."/>
            <person name="Carapelli A."/>
            <person name="Frati F."/>
            <person name="Nardi F."/>
        </authorList>
    </citation>
    <scope>NUCLEOTIDE SEQUENCE [LARGE SCALE GENOMIC DNA]</scope>
    <source>
        <strain evidence="1">DMR45628</strain>
    </source>
</reference>
<gene>
    <name evidence="1" type="ORF">QE152_g4923</name>
</gene>
<keyword evidence="2" id="KW-1185">Reference proteome</keyword>
<evidence type="ECO:0000313" key="1">
    <source>
        <dbReference type="EMBL" id="KAK9751567.1"/>
    </source>
</evidence>
<dbReference type="EMBL" id="JASPKY010000027">
    <property type="protein sequence ID" value="KAK9751567.1"/>
    <property type="molecule type" value="Genomic_DNA"/>
</dbReference>